<keyword evidence="2" id="KW-1185">Reference proteome</keyword>
<dbReference type="InterPro" id="IPR011990">
    <property type="entry name" value="TPR-like_helical_dom_sf"/>
</dbReference>
<dbReference type="Gene3D" id="1.25.40.10">
    <property type="entry name" value="Tetratricopeptide repeat domain"/>
    <property type="match status" value="1"/>
</dbReference>
<dbReference type="SUPFAM" id="SSF48452">
    <property type="entry name" value="TPR-like"/>
    <property type="match status" value="1"/>
</dbReference>
<proteinExistence type="predicted"/>
<sequence length="672" mass="76441">MTKKPTDIDPSILPPMRLTPLAASFLKLAESVDGAINNRDYDSTINYTTCTIDQLDIQQLLMVLLDTRAYSYAMQGQMDLAIADTHKMMSYPSMLPNGYLRKADILKMYGKLQEAIQAYNDGLMKTSPEEEKNKPFILQLKNGLKEARIQNKEPVDFISKLPSSIVNNNIMPHLQQSTKQVSLKVSRVWRNKILNHRDTWKNLVVDDKNQETLRVFNIIPSMEYNIEQLSVITGSSTISTNTDIQQELLNTATVPIAFWQTRQTLTVLDLDFGANTSLIKLADLVMTCTNLTKLSFTTTQSLDQLVGNFSVIGLHGALSDIQIKAKLITGQDIEPMLQQCHQIRRLVMNTCDETIFDVITRQGDSLEILGYNPNYDITELQTKSNRKNRKGLQKLYTNNGGTYISAKKILPLLYKNRTTLTTLHAMIASVTEKELWELYSTYPDFELGKIKSLRFWSKPGIQQFMLRAIRNTTTLEIFIGAYLTNGEELVTTLKGLPILSEFSWGYINDIESRPSLFHLFEHYRLFSMTNNTQQPTLRYVNLHNSDAISDDLLLKVTTVKTFHKLRLGSLKNISSNGFNRMISKLDDQLTWLWVEKMDIITDNIIAALGNLKKLNYLKLISLKNVTNQGIYGLLDTVNSSILTKLVIDHCPNITKSCIATAKQRIKVVKHIY</sequence>
<dbReference type="Proteomes" id="UP000646827">
    <property type="component" value="Unassembled WGS sequence"/>
</dbReference>
<dbReference type="InterPro" id="IPR032675">
    <property type="entry name" value="LRR_dom_sf"/>
</dbReference>
<reference evidence="1 2" key="1">
    <citation type="submission" date="2020-12" db="EMBL/GenBank/DDBJ databases">
        <title>Metabolic potential, ecology and presence of endohyphal bacteria is reflected in genomic diversity of Mucoromycotina.</title>
        <authorList>
            <person name="Muszewska A."/>
            <person name="Okrasinska A."/>
            <person name="Steczkiewicz K."/>
            <person name="Drgas O."/>
            <person name="Orlowska M."/>
            <person name="Perlinska-Lenart U."/>
            <person name="Aleksandrzak-Piekarczyk T."/>
            <person name="Szatraj K."/>
            <person name="Zielenkiewicz U."/>
            <person name="Pilsyk S."/>
            <person name="Malc E."/>
            <person name="Mieczkowski P."/>
            <person name="Kruszewska J.S."/>
            <person name="Biernat P."/>
            <person name="Pawlowska J."/>
        </authorList>
    </citation>
    <scope>NUCLEOTIDE SEQUENCE [LARGE SCALE GENOMIC DNA]</scope>
    <source>
        <strain evidence="1 2">CBS 142.35</strain>
    </source>
</reference>
<gene>
    <name evidence="1" type="ORF">INT45_014288</name>
</gene>
<accession>A0A8H7SA73</accession>
<dbReference type="OrthoDB" id="2290794at2759"/>
<dbReference type="EMBL" id="JAEPRB010000016">
    <property type="protein sequence ID" value="KAG2226544.1"/>
    <property type="molecule type" value="Genomic_DNA"/>
</dbReference>
<protein>
    <recommendedName>
        <fullName evidence="3">F-box domain-containing protein</fullName>
    </recommendedName>
</protein>
<comment type="caution">
    <text evidence="1">The sequence shown here is derived from an EMBL/GenBank/DDBJ whole genome shotgun (WGS) entry which is preliminary data.</text>
</comment>
<organism evidence="1 2">
    <name type="scientific">Circinella minor</name>
    <dbReference type="NCBI Taxonomy" id="1195481"/>
    <lineage>
        <taxon>Eukaryota</taxon>
        <taxon>Fungi</taxon>
        <taxon>Fungi incertae sedis</taxon>
        <taxon>Mucoromycota</taxon>
        <taxon>Mucoromycotina</taxon>
        <taxon>Mucoromycetes</taxon>
        <taxon>Mucorales</taxon>
        <taxon>Lichtheimiaceae</taxon>
        <taxon>Circinella</taxon>
    </lineage>
</organism>
<dbReference type="Gene3D" id="3.80.10.10">
    <property type="entry name" value="Ribonuclease Inhibitor"/>
    <property type="match status" value="1"/>
</dbReference>
<name>A0A8H7SA73_9FUNG</name>
<evidence type="ECO:0000313" key="1">
    <source>
        <dbReference type="EMBL" id="KAG2226544.1"/>
    </source>
</evidence>
<dbReference type="SUPFAM" id="SSF52047">
    <property type="entry name" value="RNI-like"/>
    <property type="match status" value="2"/>
</dbReference>
<evidence type="ECO:0008006" key="3">
    <source>
        <dbReference type="Google" id="ProtNLM"/>
    </source>
</evidence>
<evidence type="ECO:0000313" key="2">
    <source>
        <dbReference type="Proteomes" id="UP000646827"/>
    </source>
</evidence>
<dbReference type="AlphaFoldDB" id="A0A8H7SA73"/>